<feature type="transmembrane region" description="Helical" evidence="1">
    <location>
        <begin position="127"/>
        <end position="148"/>
    </location>
</feature>
<feature type="transmembrane region" description="Helical" evidence="1">
    <location>
        <begin position="194"/>
        <end position="214"/>
    </location>
</feature>
<proteinExistence type="predicted"/>
<dbReference type="Proteomes" id="UP000578091">
    <property type="component" value="Unassembled WGS sequence"/>
</dbReference>
<feature type="transmembrane region" description="Helical" evidence="1">
    <location>
        <begin position="91"/>
        <end position="115"/>
    </location>
</feature>
<reference evidence="2 3" key="1">
    <citation type="submission" date="2020-07" db="EMBL/GenBank/DDBJ databases">
        <title>Luteimonas sp. SJ-92.</title>
        <authorList>
            <person name="Huang X.-X."/>
            <person name="Xu L."/>
            <person name="Sun J.-Q."/>
        </authorList>
    </citation>
    <scope>NUCLEOTIDE SEQUENCE [LARGE SCALE GENOMIC DNA]</scope>
    <source>
        <strain evidence="2 3">SJ-92</strain>
    </source>
</reference>
<keyword evidence="3" id="KW-1185">Reference proteome</keyword>
<dbReference type="RefSeq" id="WP_180680204.1">
    <property type="nucleotide sequence ID" value="NZ_JACCKA010000093.1"/>
</dbReference>
<evidence type="ECO:0000313" key="2">
    <source>
        <dbReference type="EMBL" id="NZA28440.1"/>
    </source>
</evidence>
<keyword evidence="1" id="KW-0472">Membrane</keyword>
<evidence type="ECO:0000313" key="3">
    <source>
        <dbReference type="Proteomes" id="UP000578091"/>
    </source>
</evidence>
<evidence type="ECO:0008006" key="4">
    <source>
        <dbReference type="Google" id="ProtNLM"/>
    </source>
</evidence>
<accession>A0A853JJ83</accession>
<feature type="transmembrane region" description="Helical" evidence="1">
    <location>
        <begin position="160"/>
        <end position="182"/>
    </location>
</feature>
<keyword evidence="1" id="KW-0812">Transmembrane</keyword>
<protein>
    <recommendedName>
        <fullName evidence="4">DUF998 domain-containing protein</fullName>
    </recommendedName>
</protein>
<evidence type="ECO:0000256" key="1">
    <source>
        <dbReference type="SAM" id="Phobius"/>
    </source>
</evidence>
<feature type="transmembrane region" description="Helical" evidence="1">
    <location>
        <begin position="61"/>
        <end position="79"/>
    </location>
</feature>
<sequence>MSRSPIPLWPVPLAIAVTLVAAAHLAWWISVRAGHVPFCVPYIEGCTSISRAARHGLGNQLFRLLVLPCALLVGLHWWLSARWLRLRGRGGAVNAMIALAWIAALALGVYATFLGTEGEAYRFLRRYGVIVFFGCSYLAQLLFLRLAGDAGALDRVSRTGMTAVCVAMLVLGVVHVIAAALIGGSALQDRLENALEWHLGVLLVGWFVLHARLWGLERYRLAIEYGRGGHA</sequence>
<dbReference type="AlphaFoldDB" id="A0A853JJ83"/>
<comment type="caution">
    <text evidence="2">The sequence shown here is derived from an EMBL/GenBank/DDBJ whole genome shotgun (WGS) entry which is preliminary data.</text>
</comment>
<gene>
    <name evidence="2" type="ORF">H0E84_18860</name>
</gene>
<organism evidence="2 3">
    <name type="scientific">Luteimonas salinisoli</name>
    <dbReference type="NCBI Taxonomy" id="2752307"/>
    <lineage>
        <taxon>Bacteria</taxon>
        <taxon>Pseudomonadati</taxon>
        <taxon>Pseudomonadota</taxon>
        <taxon>Gammaproteobacteria</taxon>
        <taxon>Lysobacterales</taxon>
        <taxon>Lysobacteraceae</taxon>
        <taxon>Luteimonas</taxon>
    </lineage>
</organism>
<dbReference type="EMBL" id="JACCKA010000093">
    <property type="protein sequence ID" value="NZA28440.1"/>
    <property type="molecule type" value="Genomic_DNA"/>
</dbReference>
<keyword evidence="1" id="KW-1133">Transmembrane helix</keyword>
<feature type="transmembrane region" description="Helical" evidence="1">
    <location>
        <begin position="7"/>
        <end position="29"/>
    </location>
</feature>
<name>A0A853JJ83_9GAMM</name>